<dbReference type="SMART" id="SM00326">
    <property type="entry name" value="SH3"/>
    <property type="match status" value="1"/>
</dbReference>
<proteinExistence type="inferred from homology"/>
<feature type="domain" description="SH3" evidence="5">
    <location>
        <begin position="483"/>
        <end position="542"/>
    </location>
</feature>
<evidence type="ECO:0000256" key="2">
    <source>
        <dbReference type="ARBA" id="ARBA00022443"/>
    </source>
</evidence>
<organism evidence="6 7">
    <name type="scientific">Polyporus arcularius HHB13444</name>
    <dbReference type="NCBI Taxonomy" id="1314778"/>
    <lineage>
        <taxon>Eukaryota</taxon>
        <taxon>Fungi</taxon>
        <taxon>Dikarya</taxon>
        <taxon>Basidiomycota</taxon>
        <taxon>Agaricomycotina</taxon>
        <taxon>Agaricomycetes</taxon>
        <taxon>Polyporales</taxon>
        <taxon>Polyporaceae</taxon>
        <taxon>Polyporus</taxon>
    </lineage>
</organism>
<evidence type="ECO:0000256" key="1">
    <source>
        <dbReference type="ARBA" id="ARBA00007761"/>
    </source>
</evidence>
<dbReference type="InParanoid" id="A0A5C3PKZ3"/>
<dbReference type="GO" id="GO:0051015">
    <property type="term" value="F:actin filament binding"/>
    <property type="evidence" value="ECO:0007669"/>
    <property type="project" value="TreeGrafter"/>
</dbReference>
<dbReference type="AlphaFoldDB" id="A0A5C3PKZ3"/>
<accession>A0A5C3PKZ3</accession>
<evidence type="ECO:0000259" key="5">
    <source>
        <dbReference type="PROSITE" id="PS50002"/>
    </source>
</evidence>
<dbReference type="FunFam" id="2.30.30.40:FF:000100">
    <property type="entry name" value="SH3 domain-containing YSC84-like protein 1"/>
    <property type="match status" value="1"/>
</dbReference>
<dbReference type="Gene3D" id="2.30.30.40">
    <property type="entry name" value="SH3 Domains"/>
    <property type="match status" value="1"/>
</dbReference>
<dbReference type="PRINTS" id="PR00452">
    <property type="entry name" value="SH3DOMAIN"/>
</dbReference>
<keyword evidence="7" id="KW-1185">Reference proteome</keyword>
<feature type="compositionally biased region" description="Low complexity" evidence="4">
    <location>
        <begin position="239"/>
        <end position="266"/>
    </location>
</feature>
<dbReference type="InterPro" id="IPR051702">
    <property type="entry name" value="SH3_domain_YSC84-like"/>
</dbReference>
<dbReference type="InterPro" id="IPR001452">
    <property type="entry name" value="SH3_domain"/>
</dbReference>
<dbReference type="PROSITE" id="PS50002">
    <property type="entry name" value="SH3"/>
    <property type="match status" value="1"/>
</dbReference>
<feature type="compositionally biased region" description="Basic and acidic residues" evidence="4">
    <location>
        <begin position="297"/>
        <end position="309"/>
    </location>
</feature>
<evidence type="ECO:0000256" key="4">
    <source>
        <dbReference type="SAM" id="MobiDB-lite"/>
    </source>
</evidence>
<dbReference type="GO" id="GO:0035091">
    <property type="term" value="F:phosphatidylinositol binding"/>
    <property type="evidence" value="ECO:0007669"/>
    <property type="project" value="TreeGrafter"/>
</dbReference>
<dbReference type="InterPro" id="IPR036028">
    <property type="entry name" value="SH3-like_dom_sf"/>
</dbReference>
<dbReference type="Pfam" id="PF04366">
    <property type="entry name" value="Ysc84"/>
    <property type="match status" value="1"/>
</dbReference>
<feature type="compositionally biased region" description="Low complexity" evidence="4">
    <location>
        <begin position="408"/>
        <end position="420"/>
    </location>
</feature>
<reference evidence="6 7" key="1">
    <citation type="journal article" date="2019" name="Nat. Ecol. Evol.">
        <title>Megaphylogeny resolves global patterns of mushroom evolution.</title>
        <authorList>
            <person name="Varga T."/>
            <person name="Krizsan K."/>
            <person name="Foldi C."/>
            <person name="Dima B."/>
            <person name="Sanchez-Garcia M."/>
            <person name="Sanchez-Ramirez S."/>
            <person name="Szollosi G.J."/>
            <person name="Szarkandi J.G."/>
            <person name="Papp V."/>
            <person name="Albert L."/>
            <person name="Andreopoulos W."/>
            <person name="Angelini C."/>
            <person name="Antonin V."/>
            <person name="Barry K.W."/>
            <person name="Bougher N.L."/>
            <person name="Buchanan P."/>
            <person name="Buyck B."/>
            <person name="Bense V."/>
            <person name="Catcheside P."/>
            <person name="Chovatia M."/>
            <person name="Cooper J."/>
            <person name="Damon W."/>
            <person name="Desjardin D."/>
            <person name="Finy P."/>
            <person name="Geml J."/>
            <person name="Haridas S."/>
            <person name="Hughes K."/>
            <person name="Justo A."/>
            <person name="Karasinski D."/>
            <person name="Kautmanova I."/>
            <person name="Kiss B."/>
            <person name="Kocsube S."/>
            <person name="Kotiranta H."/>
            <person name="LaButti K.M."/>
            <person name="Lechner B.E."/>
            <person name="Liimatainen K."/>
            <person name="Lipzen A."/>
            <person name="Lukacs Z."/>
            <person name="Mihaltcheva S."/>
            <person name="Morgado L.N."/>
            <person name="Niskanen T."/>
            <person name="Noordeloos M.E."/>
            <person name="Ohm R.A."/>
            <person name="Ortiz-Santana B."/>
            <person name="Ovrebo C."/>
            <person name="Racz N."/>
            <person name="Riley R."/>
            <person name="Savchenko A."/>
            <person name="Shiryaev A."/>
            <person name="Soop K."/>
            <person name="Spirin V."/>
            <person name="Szebenyi C."/>
            <person name="Tomsovsky M."/>
            <person name="Tulloss R.E."/>
            <person name="Uehling J."/>
            <person name="Grigoriev I.V."/>
            <person name="Vagvolgyi C."/>
            <person name="Papp T."/>
            <person name="Martin F.M."/>
            <person name="Miettinen O."/>
            <person name="Hibbett D.S."/>
            <person name="Nagy L.G."/>
        </authorList>
    </citation>
    <scope>NUCLEOTIDE SEQUENCE [LARGE SCALE GENOMIC DNA]</scope>
    <source>
        <strain evidence="6 7">HHB13444</strain>
    </source>
</reference>
<dbReference type="PANTHER" id="PTHR15629">
    <property type="entry name" value="SH3YL1 PROTEIN"/>
    <property type="match status" value="1"/>
</dbReference>
<keyword evidence="2 3" id="KW-0728">SH3 domain</keyword>
<name>A0A5C3PKZ3_9APHY</name>
<dbReference type="FunCoup" id="A0A5C3PKZ3">
    <property type="interactions" value="33"/>
</dbReference>
<dbReference type="GO" id="GO:0030479">
    <property type="term" value="C:actin cortical patch"/>
    <property type="evidence" value="ECO:0007669"/>
    <property type="project" value="TreeGrafter"/>
</dbReference>
<feature type="region of interest" description="Disordered" evidence="4">
    <location>
        <begin position="234"/>
        <end position="475"/>
    </location>
</feature>
<dbReference type="EMBL" id="ML211189">
    <property type="protein sequence ID" value="TFK86653.1"/>
    <property type="molecule type" value="Genomic_DNA"/>
</dbReference>
<comment type="similarity">
    <text evidence="1">Belongs to the SH3YL1 family.</text>
</comment>
<dbReference type="GO" id="GO:0051666">
    <property type="term" value="P:actin cortical patch localization"/>
    <property type="evidence" value="ECO:0007669"/>
    <property type="project" value="TreeGrafter"/>
</dbReference>
<dbReference type="Proteomes" id="UP000308197">
    <property type="component" value="Unassembled WGS sequence"/>
</dbReference>
<dbReference type="STRING" id="1314778.A0A5C3PKZ3"/>
<protein>
    <submittedName>
        <fullName evidence="6">DUF500-domain-containing protein</fullName>
    </submittedName>
</protein>
<dbReference type="GO" id="GO:0051017">
    <property type="term" value="P:actin filament bundle assembly"/>
    <property type="evidence" value="ECO:0007669"/>
    <property type="project" value="TreeGrafter"/>
</dbReference>
<dbReference type="InterPro" id="IPR007461">
    <property type="entry name" value="Ysc84_actin-binding"/>
</dbReference>
<dbReference type="Pfam" id="PF00018">
    <property type="entry name" value="SH3_1"/>
    <property type="match status" value="1"/>
</dbReference>
<sequence>MKFNTPLPQPLPKECQKAAQIFKSFVDSANNGLDGVIPRTVLENAKGFAIFTIFKAGFLFSARAGSGVVIAKLDDGTWSAPSAIGTAGLGVGGQAGAEMTDFLVVLNSRSAVKSFMSAGSLTLGGNLSVAIGPLGRNGEASGSLNTSGKVAAMYSYSKTRGLFGGVSIEGSVIVERQDANAQAYHADVSAKQLLSGAIPPPEWASPLIKTLEACTGLPGGRRWVEELHSNRPRDPYMFGSMESPGNEGSPSGSRYFPESPSTSNSKLSKKNKSKASSISFPPVNWGRRKSSGSYFSEFHEPERAPRPADAEVSTPSPNLSPEDRPSPRLGRALNPATGFFETKFQSDYVSEDQLRQHPPLGRRDTPPVAKPPISQEERWEPGSPFNDLPPFNQARSNMSDATSHRRAFSAYAPSSSSGSRNPFDAQTRGANGFGEDEDLLGLGDAAGGRGAGSSTLGRNSSLSSGKPKLAPKAELTRPLLPHEGVARAIALFDFKAVQPGDLSFQKGQVITVTEKSEDTNTWWRGRVDGAEGIFPANFVEVV</sequence>
<dbReference type="SUPFAM" id="SSF50044">
    <property type="entry name" value="SH3-domain"/>
    <property type="match status" value="1"/>
</dbReference>
<dbReference type="InterPro" id="IPR033643">
    <property type="entry name" value="SYLF_SH3YL1-like"/>
</dbReference>
<dbReference type="PANTHER" id="PTHR15629:SF2">
    <property type="entry name" value="SH3 DOMAIN-CONTAINING YSC84-LIKE PROTEIN 1"/>
    <property type="match status" value="1"/>
</dbReference>
<dbReference type="CDD" id="cd11525">
    <property type="entry name" value="SYLF_SH3YL1_like"/>
    <property type="match status" value="1"/>
</dbReference>
<feature type="compositionally biased region" description="Low complexity" evidence="4">
    <location>
        <begin position="452"/>
        <end position="465"/>
    </location>
</feature>
<evidence type="ECO:0000256" key="3">
    <source>
        <dbReference type="PROSITE-ProRule" id="PRU00192"/>
    </source>
</evidence>
<evidence type="ECO:0000313" key="6">
    <source>
        <dbReference type="EMBL" id="TFK86653.1"/>
    </source>
</evidence>
<evidence type="ECO:0000313" key="7">
    <source>
        <dbReference type="Proteomes" id="UP000308197"/>
    </source>
</evidence>
<gene>
    <name evidence="6" type="ORF">K466DRAFT_523784</name>
</gene>